<dbReference type="Pfam" id="PF25484">
    <property type="entry name" value="DUF7907"/>
    <property type="match status" value="1"/>
</dbReference>
<proteinExistence type="predicted"/>
<protein>
    <recommendedName>
        <fullName evidence="3">DUF7907 domain-containing protein</fullName>
    </recommendedName>
</protein>
<evidence type="ECO:0000259" key="3">
    <source>
        <dbReference type="Pfam" id="PF25484"/>
    </source>
</evidence>
<feature type="region of interest" description="Disordered" evidence="1">
    <location>
        <begin position="240"/>
        <end position="276"/>
    </location>
</feature>
<evidence type="ECO:0000313" key="4">
    <source>
        <dbReference type="EMBL" id="OAA57437.1"/>
    </source>
</evidence>
<evidence type="ECO:0000256" key="1">
    <source>
        <dbReference type="SAM" id="MobiDB-lite"/>
    </source>
</evidence>
<organism evidence="4 5">
    <name type="scientific">Niveomyces insectorum RCEF 264</name>
    <dbReference type="NCBI Taxonomy" id="1081102"/>
    <lineage>
        <taxon>Eukaryota</taxon>
        <taxon>Fungi</taxon>
        <taxon>Dikarya</taxon>
        <taxon>Ascomycota</taxon>
        <taxon>Pezizomycotina</taxon>
        <taxon>Sordariomycetes</taxon>
        <taxon>Hypocreomycetidae</taxon>
        <taxon>Hypocreales</taxon>
        <taxon>Cordycipitaceae</taxon>
        <taxon>Niveomyces</taxon>
    </lineage>
</organism>
<feature type="signal peptide" evidence="2">
    <location>
        <begin position="1"/>
        <end position="18"/>
    </location>
</feature>
<name>A0A167Q9R3_9HYPO</name>
<comment type="caution">
    <text evidence="4">The sequence shown here is derived from an EMBL/GenBank/DDBJ whole genome shotgun (WGS) entry which is preliminary data.</text>
</comment>
<evidence type="ECO:0000313" key="5">
    <source>
        <dbReference type="Proteomes" id="UP000076874"/>
    </source>
</evidence>
<sequence>MLRNAQLLFLLGASLVSAKPITSRDAETPSPSLPRSDAAASSNGDGFLLVANVTDPDNDLAPFFQDLVLQAHTTGSGAEAVRLHSIDAENPGRVFYVNDKRSPPLTLISDPSGSRQIPYALSVQTPERELGHEGPQYIPVKAAHNGQHAPAIVPILLRPAYSTYFDDGRGAFEKETSIREYEKPWENYKIKAGVGAFVADGESEGTFVACCHHHPYCDEDQITVEYAFLEVAAEFDNYGPKDHDGHHRHHGHDHDHDRDHGFGHGHDHGFGHRHGGGHNHGFGHGFGDGYGGHLGHGPVIPAGCAPINLVPRVLHDAAARHH</sequence>
<dbReference type="EMBL" id="AZHD01000014">
    <property type="protein sequence ID" value="OAA57437.1"/>
    <property type="molecule type" value="Genomic_DNA"/>
</dbReference>
<evidence type="ECO:0000256" key="2">
    <source>
        <dbReference type="SAM" id="SignalP"/>
    </source>
</evidence>
<keyword evidence="5" id="KW-1185">Reference proteome</keyword>
<feature type="chain" id="PRO_5007891473" description="DUF7907 domain-containing protein" evidence="2">
    <location>
        <begin position="19"/>
        <end position="322"/>
    </location>
</feature>
<feature type="compositionally biased region" description="Basic and acidic residues" evidence="1">
    <location>
        <begin position="252"/>
        <end position="270"/>
    </location>
</feature>
<feature type="domain" description="DUF7907" evidence="3">
    <location>
        <begin position="45"/>
        <end position="226"/>
    </location>
</feature>
<dbReference type="AlphaFoldDB" id="A0A167Q9R3"/>
<reference evidence="4 5" key="1">
    <citation type="journal article" date="2016" name="Genome Biol. Evol.">
        <title>Divergent and convergent evolution of fungal pathogenicity.</title>
        <authorList>
            <person name="Shang Y."/>
            <person name="Xiao G."/>
            <person name="Zheng P."/>
            <person name="Cen K."/>
            <person name="Zhan S."/>
            <person name="Wang C."/>
        </authorList>
    </citation>
    <scope>NUCLEOTIDE SEQUENCE [LARGE SCALE GENOMIC DNA]</scope>
    <source>
        <strain evidence="4 5">RCEF 264</strain>
    </source>
</reference>
<keyword evidence="2" id="KW-0732">Signal</keyword>
<dbReference type="Proteomes" id="UP000076874">
    <property type="component" value="Unassembled WGS sequence"/>
</dbReference>
<gene>
    <name evidence="4" type="ORF">SPI_07096</name>
</gene>
<accession>A0A167Q9R3</accession>
<dbReference type="InterPro" id="IPR057229">
    <property type="entry name" value="DUF7907"/>
</dbReference>